<accession>A0A3T0IGQ4</accession>
<evidence type="ECO:0000313" key="2">
    <source>
        <dbReference type="Proteomes" id="UP000287416"/>
    </source>
</evidence>
<dbReference type="Gene3D" id="3.60.21.10">
    <property type="match status" value="1"/>
</dbReference>
<dbReference type="KEGG" id="vg:55811604"/>
<dbReference type="GeneID" id="55811604"/>
<proteinExistence type="predicted"/>
<organism evidence="1 2">
    <name type="scientific">Acinetobacter phage AbTZA1</name>
    <dbReference type="NCBI Taxonomy" id="2500827"/>
    <lineage>
        <taxon>Viruses</taxon>
        <taxon>Duplodnaviria</taxon>
        <taxon>Heunggongvirae</taxon>
        <taxon>Uroviricota</taxon>
        <taxon>Caudoviricetes</taxon>
        <taxon>Pantevenvirales</taxon>
        <taxon>Straboviridae</taxon>
        <taxon>Twarogvirinae</taxon>
        <taxon>Hadassahvirus</taxon>
        <taxon>Hadassahvirus azbtza1</taxon>
    </lineage>
</organism>
<dbReference type="InterPro" id="IPR029052">
    <property type="entry name" value="Metallo-depent_PP-like"/>
</dbReference>
<evidence type="ECO:0000313" key="1">
    <source>
        <dbReference type="EMBL" id="AZU98609.1"/>
    </source>
</evidence>
<dbReference type="Proteomes" id="UP000287416">
    <property type="component" value="Segment"/>
</dbReference>
<dbReference type="RefSeq" id="YP_009882308.1">
    <property type="nucleotide sequence ID" value="NC_049445.1"/>
</dbReference>
<dbReference type="EMBL" id="MK278860">
    <property type="protein sequence ID" value="AZU98609.1"/>
    <property type="molecule type" value="Genomic_DNA"/>
</dbReference>
<protein>
    <submittedName>
        <fullName evidence="1">Putative serine/threonine protein phosphatase</fullName>
    </submittedName>
</protein>
<dbReference type="SUPFAM" id="SSF56300">
    <property type="entry name" value="Metallo-dependent phosphatases"/>
    <property type="match status" value="1"/>
</dbReference>
<reference evidence="1 2" key="1">
    <citation type="submission" date="2018-12" db="EMBL/GenBank/DDBJ databases">
        <title>Successful treatment of antibiotic resistant microbial bone infection with bacteriophages.</title>
        <authorList>
            <person name="Nir-Paz R."/>
            <person name="Gelman D."/>
            <person name="Khouri A."/>
            <person name="Sisson B.M."/>
            <person name="Fackler J."/>
            <person name="Oren S.A."/>
            <person name="Khalifa L."/>
            <person name="Rimon A."/>
            <person name="Glazer S.C."/>
            <person name="Moses A.E."/>
            <person name="Yoram W."/>
            <person name="Schooley R.T."/>
            <person name="Hazan R."/>
        </authorList>
    </citation>
    <scope>NUCLEOTIDE SEQUENCE [LARGE SCALE GENOMIC DNA]</scope>
</reference>
<sequence length="196" mass="22730">MSNVLFLGDAHLGHGNVARFRTQFRDEQDHFEHVEKVYYSAVTRRDVCYFTGDAVFTLERAKQVAKWPGKKILVCGNHDTDNLSMKQLCEVFDDVKALVKYKEFWLSHAPMHPSELRGKFNIHGHVHFATVDDCRYVNTSLEATDFKPIALYQVRDIIKARIKFYENVYSSYKTHLVPLPKFDVHAFAHEIPVGLK</sequence>
<keyword evidence="2" id="KW-1185">Reference proteome</keyword>
<name>A0A3T0IGQ4_9CAUD</name>